<evidence type="ECO:0000256" key="1">
    <source>
        <dbReference type="SAM" id="MobiDB-lite"/>
    </source>
</evidence>
<comment type="caution">
    <text evidence="2">The sequence shown here is derived from an EMBL/GenBank/DDBJ whole genome shotgun (WGS) entry which is preliminary data.</text>
</comment>
<feature type="region of interest" description="Disordered" evidence="1">
    <location>
        <begin position="229"/>
        <end position="258"/>
    </location>
</feature>
<evidence type="ECO:0000313" key="3">
    <source>
        <dbReference type="Proteomes" id="UP000317839"/>
    </source>
</evidence>
<dbReference type="AlphaFoldDB" id="A0A545T2K0"/>
<dbReference type="RefSeq" id="WP_142943837.1">
    <property type="nucleotide sequence ID" value="NZ_VIKR01000006.1"/>
</dbReference>
<evidence type="ECO:0000313" key="2">
    <source>
        <dbReference type="EMBL" id="TQV71438.1"/>
    </source>
</evidence>
<dbReference type="Proteomes" id="UP000317839">
    <property type="component" value="Unassembled WGS sequence"/>
</dbReference>
<accession>A0A545T2K0</accession>
<name>A0A545T2K0_9GAMM</name>
<organism evidence="2 3">
    <name type="scientific">Aliikangiella marina</name>
    <dbReference type="NCBI Taxonomy" id="1712262"/>
    <lineage>
        <taxon>Bacteria</taxon>
        <taxon>Pseudomonadati</taxon>
        <taxon>Pseudomonadota</taxon>
        <taxon>Gammaproteobacteria</taxon>
        <taxon>Oceanospirillales</taxon>
        <taxon>Pleioneaceae</taxon>
        <taxon>Aliikangiella</taxon>
    </lineage>
</organism>
<gene>
    <name evidence="2" type="ORF">FLL45_19990</name>
</gene>
<proteinExistence type="predicted"/>
<feature type="compositionally biased region" description="Acidic residues" evidence="1">
    <location>
        <begin position="230"/>
        <end position="240"/>
    </location>
</feature>
<sequence length="258" mass="28748">MDTVMTMLLIFIVLAACIGGLAVIQKREKEKEALRQQIAKFKYRANQASTILSNVEMLPVGTETRQIVLQYILGYLNAIQKLSPHDLSANNNIQSVKKALEKPQSPVDSQSLVIPNNPQELKLQINRLTNLAKFISKLKTSPAVTSTLIPISIQKIMSLVSESKICAYIQQGKNALSEHKYVPAQRLFTLSQDMLDKIPNKNARLTQLQADLQELIKSTPADALNTALDFNEEATPEESEQSGTEDSTDELFGPKKKW</sequence>
<dbReference type="OrthoDB" id="6196209at2"/>
<reference evidence="2 3" key="1">
    <citation type="submission" date="2019-06" db="EMBL/GenBank/DDBJ databases">
        <title>Draft genome of Aliikangiella marina GYP-15.</title>
        <authorList>
            <person name="Wang G."/>
        </authorList>
    </citation>
    <scope>NUCLEOTIDE SEQUENCE [LARGE SCALE GENOMIC DNA]</scope>
    <source>
        <strain evidence="2 3">GYP-15</strain>
    </source>
</reference>
<protein>
    <submittedName>
        <fullName evidence="2">Uncharacterized protein</fullName>
    </submittedName>
</protein>
<keyword evidence="3" id="KW-1185">Reference proteome</keyword>
<dbReference type="EMBL" id="VIKR01000006">
    <property type="protein sequence ID" value="TQV71438.1"/>
    <property type="molecule type" value="Genomic_DNA"/>
</dbReference>